<feature type="transmembrane region" description="Helical" evidence="7">
    <location>
        <begin position="37"/>
        <end position="57"/>
    </location>
</feature>
<evidence type="ECO:0000256" key="4">
    <source>
        <dbReference type="ARBA" id="ARBA00022989"/>
    </source>
</evidence>
<organism evidence="9 10">
    <name type="scientific">Desmophyllum pertusum</name>
    <dbReference type="NCBI Taxonomy" id="174260"/>
    <lineage>
        <taxon>Eukaryota</taxon>
        <taxon>Metazoa</taxon>
        <taxon>Cnidaria</taxon>
        <taxon>Anthozoa</taxon>
        <taxon>Hexacorallia</taxon>
        <taxon>Scleractinia</taxon>
        <taxon>Caryophylliina</taxon>
        <taxon>Caryophylliidae</taxon>
        <taxon>Desmophyllum</taxon>
    </lineage>
</organism>
<keyword evidence="5 7" id="KW-0472">Membrane</keyword>
<dbReference type="Gene3D" id="1.20.1250.20">
    <property type="entry name" value="MFS general substrate transporter like domains"/>
    <property type="match status" value="1"/>
</dbReference>
<keyword evidence="3 7" id="KW-0812">Transmembrane</keyword>
<evidence type="ECO:0000259" key="8">
    <source>
        <dbReference type="PROSITE" id="PS50850"/>
    </source>
</evidence>
<evidence type="ECO:0000313" key="10">
    <source>
        <dbReference type="Proteomes" id="UP001163046"/>
    </source>
</evidence>
<proteinExistence type="inferred from homology"/>
<dbReference type="InterPro" id="IPR036259">
    <property type="entry name" value="MFS_trans_sf"/>
</dbReference>
<comment type="similarity">
    <text evidence="2">Belongs to the major facilitator superfamily. MFSD6 family.</text>
</comment>
<dbReference type="Pfam" id="PF12832">
    <property type="entry name" value="MFS_1_like"/>
    <property type="match status" value="1"/>
</dbReference>
<evidence type="ECO:0000256" key="6">
    <source>
        <dbReference type="SAM" id="MobiDB-lite"/>
    </source>
</evidence>
<dbReference type="InterPro" id="IPR051717">
    <property type="entry name" value="MFS_MFSD6"/>
</dbReference>
<keyword evidence="4 7" id="KW-1133">Transmembrane helix</keyword>
<dbReference type="InterPro" id="IPR020846">
    <property type="entry name" value="MFS_dom"/>
</dbReference>
<evidence type="ECO:0000256" key="3">
    <source>
        <dbReference type="ARBA" id="ARBA00022692"/>
    </source>
</evidence>
<dbReference type="PANTHER" id="PTHR16172:SF2">
    <property type="entry name" value="MAJOR FACILITATOR SUPERFAMILY DOMAIN-CONTAINING PROTEIN 6"/>
    <property type="match status" value="1"/>
</dbReference>
<accession>A0A9W9YDQ2</accession>
<dbReference type="PANTHER" id="PTHR16172">
    <property type="entry name" value="MAJOR FACILITATOR SUPERFAMILY DOMAIN-CONTAINING PROTEIN 6-LIKE"/>
    <property type="match status" value="1"/>
</dbReference>
<evidence type="ECO:0000256" key="5">
    <source>
        <dbReference type="ARBA" id="ARBA00023136"/>
    </source>
</evidence>
<sequence>MDGKDILQCDTEKHESTAADPPDSSATCHPSKFTFKAYFFLFFSAVGSSAPYLELYLKQLGMSAGNTGTLTGSALLIEVISGPLWGTVSDKFRIRKVMLFASLVSFAAGTLLLMAVQPQKSSVHRNYSKQNRGHILVFHLWSNIIRLFT</sequence>
<evidence type="ECO:0000256" key="1">
    <source>
        <dbReference type="ARBA" id="ARBA00004141"/>
    </source>
</evidence>
<dbReference type="EMBL" id="MU827784">
    <property type="protein sequence ID" value="KAJ7334584.1"/>
    <property type="molecule type" value="Genomic_DNA"/>
</dbReference>
<protein>
    <recommendedName>
        <fullName evidence="8">Major facilitator superfamily (MFS) profile domain-containing protein</fullName>
    </recommendedName>
</protein>
<dbReference type="GO" id="GO:0022857">
    <property type="term" value="F:transmembrane transporter activity"/>
    <property type="evidence" value="ECO:0007669"/>
    <property type="project" value="InterPro"/>
</dbReference>
<dbReference type="AlphaFoldDB" id="A0A9W9YDQ2"/>
<dbReference type="OrthoDB" id="10029266at2759"/>
<feature type="region of interest" description="Disordered" evidence="6">
    <location>
        <begin position="1"/>
        <end position="24"/>
    </location>
</feature>
<dbReference type="InterPro" id="IPR024989">
    <property type="entry name" value="MFS_assoc_dom"/>
</dbReference>
<dbReference type="SUPFAM" id="SSF103473">
    <property type="entry name" value="MFS general substrate transporter"/>
    <property type="match status" value="1"/>
</dbReference>
<feature type="transmembrane region" description="Helical" evidence="7">
    <location>
        <begin position="97"/>
        <end position="116"/>
    </location>
</feature>
<comment type="caution">
    <text evidence="9">The sequence shown here is derived from an EMBL/GenBank/DDBJ whole genome shotgun (WGS) entry which is preliminary data.</text>
</comment>
<evidence type="ECO:0000313" key="9">
    <source>
        <dbReference type="EMBL" id="KAJ7334584.1"/>
    </source>
</evidence>
<name>A0A9W9YDQ2_9CNID</name>
<evidence type="ECO:0000256" key="2">
    <source>
        <dbReference type="ARBA" id="ARBA00005241"/>
    </source>
</evidence>
<dbReference type="PROSITE" id="PS50850">
    <property type="entry name" value="MFS"/>
    <property type="match status" value="1"/>
</dbReference>
<evidence type="ECO:0000256" key="7">
    <source>
        <dbReference type="SAM" id="Phobius"/>
    </source>
</evidence>
<keyword evidence="10" id="KW-1185">Reference proteome</keyword>
<feature type="transmembrane region" description="Helical" evidence="7">
    <location>
        <begin position="64"/>
        <end position="85"/>
    </location>
</feature>
<dbReference type="Proteomes" id="UP001163046">
    <property type="component" value="Unassembled WGS sequence"/>
</dbReference>
<feature type="domain" description="Major facilitator superfamily (MFS) profile" evidence="8">
    <location>
        <begin position="31"/>
        <end position="149"/>
    </location>
</feature>
<reference evidence="9" key="1">
    <citation type="submission" date="2023-01" db="EMBL/GenBank/DDBJ databases">
        <title>Genome assembly of the deep-sea coral Lophelia pertusa.</title>
        <authorList>
            <person name="Herrera S."/>
            <person name="Cordes E."/>
        </authorList>
    </citation>
    <scope>NUCLEOTIDE SEQUENCE</scope>
    <source>
        <strain evidence="9">USNM1676648</strain>
        <tissue evidence="9">Polyp</tissue>
    </source>
</reference>
<feature type="compositionally biased region" description="Basic and acidic residues" evidence="6">
    <location>
        <begin position="1"/>
        <end position="17"/>
    </location>
</feature>
<comment type="subcellular location">
    <subcellularLocation>
        <location evidence="1">Membrane</location>
        <topology evidence="1">Multi-pass membrane protein</topology>
    </subcellularLocation>
</comment>
<dbReference type="GO" id="GO:0016020">
    <property type="term" value="C:membrane"/>
    <property type="evidence" value="ECO:0007669"/>
    <property type="project" value="UniProtKB-SubCell"/>
</dbReference>
<gene>
    <name evidence="9" type="ORF">OS493_014908</name>
</gene>